<dbReference type="PANTHER" id="PTHR47691">
    <property type="entry name" value="REGULATOR-RELATED"/>
    <property type="match status" value="1"/>
</dbReference>
<gene>
    <name evidence="2" type="ORF">FIV42_02480</name>
</gene>
<dbReference type="SUPFAM" id="SSF48452">
    <property type="entry name" value="TPR-like"/>
    <property type="match status" value="1"/>
</dbReference>
<name>A0A4Y6PPE1_PERCE</name>
<organism evidence="2 3">
    <name type="scientific">Persicimonas caeni</name>
    <dbReference type="NCBI Taxonomy" id="2292766"/>
    <lineage>
        <taxon>Bacteria</taxon>
        <taxon>Deltaproteobacteria</taxon>
        <taxon>Bradymonadales</taxon>
        <taxon>Bradymonadaceae</taxon>
        <taxon>Persicimonas</taxon>
    </lineage>
</organism>
<dbReference type="AlphaFoldDB" id="A0A4Y6PPE1"/>
<dbReference type="SUPFAM" id="SSF52540">
    <property type="entry name" value="P-loop containing nucleoside triphosphate hydrolases"/>
    <property type="match status" value="1"/>
</dbReference>
<proteinExistence type="predicted"/>
<sequence>MSYATRLNQTRAQLFGRESELDEVLDALDEGSGYVGIYGPPGVGKSALARRVAAAWIARDCEVAFVDARATGDFDTLLDALVHALSMPPVAEFEREEVFEQLTRALRERSEILVVLDDVERVRPQVAALLARLQAAPGLRAVVTSRVPVEGVELLALPLRPLEEDAAVALFEARARRARPEFRAAQLEEGALRTLILQLDHLPLAIELAAARLAIMTPQALLTRLGERLGKRLQLLRPGHAAGARAPMALEEAIAISWEMLDDVQRCVLSQCAVFEGGFELAAAEEVVAIDDEKLWVGDVLQSLVLQSLLVTSHDEPTQEMRFTLLESIQEFALAHGDDTQLEDARRRHSEHFYERGRAWAAQVRGQSGEAALACLIGESANINAACERLAPAKAAALTLTLEPTFEVRGLLGSYLERIDARRKKCERSDGVWPHAREAITRARLLSLAGRLQEALAEIEPALESAAPSTPLRPETLLQRGRILRALGRLQEARVDWSRGLEECEAPFWRFQLQNELGLLELNRARFGTPRAEDEEDALAKGAELLAEAYELACRHTHALYRARPAVGWALALHETGETARATRLLADELERQIDAGYRNGELLCRHHMAMLEFYATHYDRALELADEVDHGLAQAGLTARRARNLSYAAIYANAAGRLDEAADFIARALDAAALSGQEVTALVADVQGLMVAWERGDEDTMHAHLDRGRRTADSVGSPGHAAFLDAYEAFLLAADGRLETARELGESAIERLRTAAEYRGERGDHVARAWAATLELSATDIHLEAGRWSRVYEALGAVDGLADLPEDALTAVARRHAQLAAERARADYDLPEAPPSQVLRIGSDGHTFQLGDHDPVNLSSRAPLRRVLGELVERASAGRPSADVDALVAAGWPGEALEPTSAANRVYATIRMLRKQGLDGIIVTDDDGYRLAEGVWVRSEPDS</sequence>
<dbReference type="InterPro" id="IPR027417">
    <property type="entry name" value="P-loop_NTPase"/>
</dbReference>
<dbReference type="InterPro" id="IPR011990">
    <property type="entry name" value="TPR-like_helical_dom_sf"/>
</dbReference>
<accession>A0A5B8Y4C8</accession>
<dbReference type="EMBL" id="CP041186">
    <property type="protein sequence ID" value="QDG49645.1"/>
    <property type="molecule type" value="Genomic_DNA"/>
</dbReference>
<dbReference type="PRINTS" id="PR00364">
    <property type="entry name" value="DISEASERSIST"/>
</dbReference>
<dbReference type="Gene3D" id="3.40.50.300">
    <property type="entry name" value="P-loop containing nucleotide triphosphate hydrolases"/>
    <property type="match status" value="1"/>
</dbReference>
<reference evidence="2 3" key="1">
    <citation type="submission" date="2019-06" db="EMBL/GenBank/DDBJ databases">
        <title>Persicimonas caeni gen. nov., sp. nov., a predatory bacterium isolated from solar saltern.</title>
        <authorList>
            <person name="Wang S."/>
        </authorList>
    </citation>
    <scope>NUCLEOTIDE SEQUENCE [LARGE SCALE GENOMIC DNA]</scope>
    <source>
        <strain evidence="2 3">YN101</strain>
    </source>
</reference>
<dbReference type="CDD" id="cd00009">
    <property type="entry name" value="AAA"/>
    <property type="match status" value="1"/>
</dbReference>
<dbReference type="Gene3D" id="1.25.40.10">
    <property type="entry name" value="Tetratricopeptide repeat domain"/>
    <property type="match status" value="1"/>
</dbReference>
<dbReference type="RefSeq" id="WP_141196142.1">
    <property type="nucleotide sequence ID" value="NZ_CP041186.1"/>
</dbReference>
<dbReference type="SMART" id="SM00382">
    <property type="entry name" value="AAA"/>
    <property type="match status" value="1"/>
</dbReference>
<dbReference type="OrthoDB" id="9812579at2"/>
<dbReference type="InterPro" id="IPR003593">
    <property type="entry name" value="AAA+_ATPase"/>
</dbReference>
<evidence type="ECO:0000313" key="2">
    <source>
        <dbReference type="EMBL" id="QDG49645.1"/>
    </source>
</evidence>
<dbReference type="Proteomes" id="UP000315995">
    <property type="component" value="Chromosome"/>
</dbReference>
<dbReference type="PANTHER" id="PTHR47691:SF3">
    <property type="entry name" value="HTH-TYPE TRANSCRIPTIONAL REGULATOR RV0890C-RELATED"/>
    <property type="match status" value="1"/>
</dbReference>
<dbReference type="InterPro" id="IPR041664">
    <property type="entry name" value="AAA_16"/>
</dbReference>
<evidence type="ECO:0000259" key="1">
    <source>
        <dbReference type="SMART" id="SM00382"/>
    </source>
</evidence>
<keyword evidence="3" id="KW-1185">Reference proteome</keyword>
<protein>
    <submittedName>
        <fullName evidence="2">AAA family ATPase</fullName>
    </submittedName>
</protein>
<accession>A0A4Y6PPE1</accession>
<feature type="domain" description="AAA+ ATPase" evidence="1">
    <location>
        <begin position="31"/>
        <end position="239"/>
    </location>
</feature>
<dbReference type="Pfam" id="PF13191">
    <property type="entry name" value="AAA_16"/>
    <property type="match status" value="1"/>
</dbReference>
<evidence type="ECO:0000313" key="3">
    <source>
        <dbReference type="Proteomes" id="UP000315995"/>
    </source>
</evidence>